<dbReference type="GO" id="GO:0008017">
    <property type="term" value="F:microtubule binding"/>
    <property type="evidence" value="ECO:0007669"/>
    <property type="project" value="InterPro"/>
</dbReference>
<dbReference type="GO" id="GO:0031122">
    <property type="term" value="P:cytoplasmic microtubule organization"/>
    <property type="evidence" value="ECO:0007669"/>
    <property type="project" value="InterPro"/>
</dbReference>
<dbReference type="PANTHER" id="PTHR18947">
    <property type="entry name" value="HOOK PROTEINS"/>
    <property type="match status" value="1"/>
</dbReference>
<dbReference type="PANTHER" id="PTHR18947:SF36">
    <property type="entry name" value="PROTEIN HOOK HOMOLOG 1"/>
    <property type="match status" value="1"/>
</dbReference>
<dbReference type="Pfam" id="PF05622">
    <property type="entry name" value="HOOK"/>
    <property type="match status" value="1"/>
</dbReference>
<dbReference type="GO" id="GO:0030705">
    <property type="term" value="P:cytoskeleton-dependent intracellular transport"/>
    <property type="evidence" value="ECO:0007669"/>
    <property type="project" value="TreeGrafter"/>
</dbReference>
<keyword evidence="5" id="KW-1185">Reference proteome</keyword>
<evidence type="ECO:0000256" key="1">
    <source>
        <dbReference type="SAM" id="Coils"/>
    </source>
</evidence>
<feature type="domain" description="Hook C-terminal" evidence="3">
    <location>
        <begin position="24"/>
        <end position="426"/>
    </location>
</feature>
<dbReference type="EMBL" id="JAPTMU010000005">
    <property type="protein sequence ID" value="KAJ4943716.1"/>
    <property type="molecule type" value="Genomic_DNA"/>
</dbReference>
<feature type="region of interest" description="Disordered" evidence="2">
    <location>
        <begin position="216"/>
        <end position="236"/>
    </location>
</feature>
<evidence type="ECO:0000313" key="4">
    <source>
        <dbReference type="EMBL" id="KAJ4943716.1"/>
    </source>
</evidence>
<accession>A0AAD6BKA0</accession>
<reference evidence="4" key="1">
    <citation type="submission" date="2022-11" db="EMBL/GenBank/DDBJ databases">
        <title>Chromosome-level genome of Pogonophryne albipinna.</title>
        <authorList>
            <person name="Jo E."/>
        </authorList>
    </citation>
    <scope>NUCLEOTIDE SEQUENCE</scope>
    <source>
        <strain evidence="4">SGF0006</strain>
        <tissue evidence="4">Muscle</tissue>
    </source>
</reference>
<dbReference type="InterPro" id="IPR008636">
    <property type="entry name" value="Hook_C"/>
</dbReference>
<evidence type="ECO:0000313" key="5">
    <source>
        <dbReference type="Proteomes" id="UP001219934"/>
    </source>
</evidence>
<sequence length="437" mass="50565">MIKPKFTLSVVLSDTGKLVVYLERNCSDRVVMLEASVDTYKRKLENLGDLKRQMKLLEENNMTYMQNTVSLEEELRKANAARAQLETYKRQVQELHRKLSEESRRADNLAYEMKKLEEKHETVMKEKERTIIERDSLKETNEELRCTQAQQVQLSQAGILPSSSPSHENLAAELIPIEYREKFIRLQHENKMLRVQQEELEGEKIAALQAQLEEAHKTRSELDTENRLSGERMSELQQQVEDLQRALQSQAAKPDDSNLKRKLDAHMVQLNEAQDEIMKKKELLEDLQPDNTQNSLKLDELMAALKKKDDDMRAMEERYKMYLEKARNVIRALDPKLNPATAEIQALRNQLADRDKQILNLERLCEQAKLREYEEKLIVTAWYNKSLGFQKLAMEARLGGCTSSVLTPGQSFLSQQRQVSNAPRRPLSISVPAATSK</sequence>
<dbReference type="GO" id="GO:0051959">
    <property type="term" value="F:dynein light intermediate chain binding"/>
    <property type="evidence" value="ECO:0007669"/>
    <property type="project" value="TreeGrafter"/>
</dbReference>
<dbReference type="GO" id="GO:0005737">
    <property type="term" value="C:cytoplasm"/>
    <property type="evidence" value="ECO:0007669"/>
    <property type="project" value="TreeGrafter"/>
</dbReference>
<feature type="coiled-coil region" evidence="1">
    <location>
        <begin position="40"/>
        <end position="157"/>
    </location>
</feature>
<dbReference type="GO" id="GO:0005813">
    <property type="term" value="C:centrosome"/>
    <property type="evidence" value="ECO:0007669"/>
    <property type="project" value="TreeGrafter"/>
</dbReference>
<evidence type="ECO:0000256" key="2">
    <source>
        <dbReference type="SAM" id="MobiDB-lite"/>
    </source>
</evidence>
<name>A0AAD6BKA0_9TELE</name>
<dbReference type="AlphaFoldDB" id="A0AAD6BKA0"/>
<keyword evidence="1" id="KW-0175">Coiled coil</keyword>
<feature type="region of interest" description="Disordered" evidence="2">
    <location>
        <begin position="416"/>
        <end position="437"/>
    </location>
</feature>
<comment type="caution">
    <text evidence="4">The sequence shown here is derived from an EMBL/GenBank/DDBJ whole genome shotgun (WGS) entry which is preliminary data.</text>
</comment>
<evidence type="ECO:0000259" key="3">
    <source>
        <dbReference type="Pfam" id="PF05622"/>
    </source>
</evidence>
<gene>
    <name evidence="4" type="ORF">JOQ06_006214</name>
</gene>
<dbReference type="Proteomes" id="UP001219934">
    <property type="component" value="Unassembled WGS sequence"/>
</dbReference>
<proteinExistence type="predicted"/>
<dbReference type="FunFam" id="1.10.287.1490:FF:000091">
    <property type="entry name" value="Uncharacterized protein"/>
    <property type="match status" value="1"/>
</dbReference>
<organism evidence="4 5">
    <name type="scientific">Pogonophryne albipinna</name>
    <dbReference type="NCBI Taxonomy" id="1090488"/>
    <lineage>
        <taxon>Eukaryota</taxon>
        <taxon>Metazoa</taxon>
        <taxon>Chordata</taxon>
        <taxon>Craniata</taxon>
        <taxon>Vertebrata</taxon>
        <taxon>Euteleostomi</taxon>
        <taxon>Actinopterygii</taxon>
        <taxon>Neopterygii</taxon>
        <taxon>Teleostei</taxon>
        <taxon>Neoteleostei</taxon>
        <taxon>Acanthomorphata</taxon>
        <taxon>Eupercaria</taxon>
        <taxon>Perciformes</taxon>
        <taxon>Notothenioidei</taxon>
        <taxon>Pogonophryne</taxon>
    </lineage>
</organism>
<feature type="compositionally biased region" description="Basic and acidic residues" evidence="2">
    <location>
        <begin position="216"/>
        <end position="234"/>
    </location>
</feature>
<protein>
    <recommendedName>
        <fullName evidence="3">Hook C-terminal domain-containing protein</fullName>
    </recommendedName>
</protein>